<evidence type="ECO:0000256" key="8">
    <source>
        <dbReference type="SAM" id="SignalP"/>
    </source>
</evidence>
<name>A0A2W7NJI6_9BACT</name>
<reference evidence="10 11" key="1">
    <citation type="submission" date="2018-06" db="EMBL/GenBank/DDBJ databases">
        <title>Genomic Encyclopedia of Archaeal and Bacterial Type Strains, Phase II (KMG-II): from individual species to whole genera.</title>
        <authorList>
            <person name="Goeker M."/>
        </authorList>
    </citation>
    <scope>NUCLEOTIDE SEQUENCE [LARGE SCALE GENOMIC DNA]</scope>
    <source>
        <strain evidence="10 11">DSM 6779</strain>
    </source>
</reference>
<dbReference type="Pfam" id="PF05154">
    <property type="entry name" value="TM2"/>
    <property type="match status" value="1"/>
</dbReference>
<keyword evidence="5 7" id="KW-0472">Membrane</keyword>
<dbReference type="GO" id="GO:0016020">
    <property type="term" value="C:membrane"/>
    <property type="evidence" value="ECO:0007669"/>
    <property type="project" value="UniProtKB-SubCell"/>
</dbReference>
<protein>
    <submittedName>
        <fullName evidence="10">TM2 domain-containing protein</fullName>
    </submittedName>
</protein>
<feature type="transmembrane region" description="Helical" evidence="7">
    <location>
        <begin position="69"/>
        <end position="88"/>
    </location>
</feature>
<keyword evidence="3 8" id="KW-0732">Signal</keyword>
<evidence type="ECO:0000256" key="4">
    <source>
        <dbReference type="ARBA" id="ARBA00022989"/>
    </source>
</evidence>
<feature type="domain" description="TM2" evidence="9">
    <location>
        <begin position="65"/>
        <end position="115"/>
    </location>
</feature>
<evidence type="ECO:0000256" key="2">
    <source>
        <dbReference type="ARBA" id="ARBA00022692"/>
    </source>
</evidence>
<evidence type="ECO:0000256" key="7">
    <source>
        <dbReference type="SAM" id="Phobius"/>
    </source>
</evidence>
<accession>A0A2W7NJI6</accession>
<dbReference type="Proteomes" id="UP000249239">
    <property type="component" value="Unassembled WGS sequence"/>
</dbReference>
<dbReference type="OrthoDB" id="9816361at2"/>
<evidence type="ECO:0000256" key="5">
    <source>
        <dbReference type="ARBA" id="ARBA00023136"/>
    </source>
</evidence>
<dbReference type="RefSeq" id="WP_111445376.1">
    <property type="nucleotide sequence ID" value="NZ_QKZK01000011.1"/>
</dbReference>
<evidence type="ECO:0000313" key="10">
    <source>
        <dbReference type="EMBL" id="PZX16874.1"/>
    </source>
</evidence>
<dbReference type="InterPro" id="IPR007829">
    <property type="entry name" value="TM2"/>
</dbReference>
<dbReference type="InterPro" id="IPR050932">
    <property type="entry name" value="TM2D1-3-like"/>
</dbReference>
<dbReference type="PANTHER" id="PTHR21016">
    <property type="entry name" value="BETA-AMYLOID BINDING PROTEIN-RELATED"/>
    <property type="match status" value="1"/>
</dbReference>
<keyword evidence="2 7" id="KW-0812">Transmembrane</keyword>
<keyword evidence="11" id="KW-1185">Reference proteome</keyword>
<dbReference type="EMBL" id="QKZK01000011">
    <property type="protein sequence ID" value="PZX16874.1"/>
    <property type="molecule type" value="Genomic_DNA"/>
</dbReference>
<sequence length="136" mass="14699">MKKFVLFFALVLGLSTFAVDASASFKIDDNQVESLFAAADEVSTSMMFDALDMSANASTATISAGKDPLVAILLDFFLGGLGIHRFYLGTKTMTGIGYILTCGGIFGLVPLIDLIVLAVNYDDISQFVDNPKFFMW</sequence>
<feature type="transmembrane region" description="Helical" evidence="7">
    <location>
        <begin position="95"/>
        <end position="119"/>
    </location>
</feature>
<evidence type="ECO:0000313" key="11">
    <source>
        <dbReference type="Proteomes" id="UP000249239"/>
    </source>
</evidence>
<dbReference type="AlphaFoldDB" id="A0A2W7NJI6"/>
<evidence type="ECO:0000256" key="6">
    <source>
        <dbReference type="ARBA" id="ARBA00023180"/>
    </source>
</evidence>
<organism evidence="10 11">
    <name type="scientific">Breznakibacter xylanolyticus</name>
    <dbReference type="NCBI Taxonomy" id="990"/>
    <lineage>
        <taxon>Bacteria</taxon>
        <taxon>Pseudomonadati</taxon>
        <taxon>Bacteroidota</taxon>
        <taxon>Bacteroidia</taxon>
        <taxon>Marinilabiliales</taxon>
        <taxon>Marinilabiliaceae</taxon>
        <taxon>Breznakibacter</taxon>
    </lineage>
</organism>
<proteinExistence type="predicted"/>
<evidence type="ECO:0000256" key="1">
    <source>
        <dbReference type="ARBA" id="ARBA00004141"/>
    </source>
</evidence>
<evidence type="ECO:0000259" key="9">
    <source>
        <dbReference type="Pfam" id="PF05154"/>
    </source>
</evidence>
<comment type="caution">
    <text evidence="10">The sequence shown here is derived from an EMBL/GenBank/DDBJ whole genome shotgun (WGS) entry which is preliminary data.</text>
</comment>
<keyword evidence="6" id="KW-0325">Glycoprotein</keyword>
<feature type="chain" id="PRO_5015975027" evidence="8">
    <location>
        <begin position="21"/>
        <end position="136"/>
    </location>
</feature>
<feature type="signal peptide" evidence="8">
    <location>
        <begin position="1"/>
        <end position="20"/>
    </location>
</feature>
<gene>
    <name evidence="10" type="ORF">LX69_01688</name>
</gene>
<evidence type="ECO:0000256" key="3">
    <source>
        <dbReference type="ARBA" id="ARBA00022729"/>
    </source>
</evidence>
<keyword evidence="4 7" id="KW-1133">Transmembrane helix</keyword>
<comment type="subcellular location">
    <subcellularLocation>
        <location evidence="1">Membrane</location>
        <topology evidence="1">Multi-pass membrane protein</topology>
    </subcellularLocation>
</comment>
<dbReference type="PANTHER" id="PTHR21016:SF7">
    <property type="entry name" value="TM2 DOMAIN-CONTAINING PROTEIN 3"/>
    <property type="match status" value="1"/>
</dbReference>